<keyword evidence="1" id="KW-1133">Transmembrane helix</keyword>
<organism evidence="2 3">
    <name type="scientific">Parendozoicomonas haliclonae</name>
    <dbReference type="NCBI Taxonomy" id="1960125"/>
    <lineage>
        <taxon>Bacteria</taxon>
        <taxon>Pseudomonadati</taxon>
        <taxon>Pseudomonadota</taxon>
        <taxon>Gammaproteobacteria</taxon>
        <taxon>Oceanospirillales</taxon>
        <taxon>Endozoicomonadaceae</taxon>
        <taxon>Parendozoicomonas</taxon>
    </lineage>
</organism>
<feature type="transmembrane region" description="Helical" evidence="1">
    <location>
        <begin position="72"/>
        <end position="94"/>
    </location>
</feature>
<feature type="transmembrane region" description="Helical" evidence="1">
    <location>
        <begin position="38"/>
        <end position="60"/>
    </location>
</feature>
<sequence length="96" mass="10479">MSGLGIFSGIEVLFFWLGVLCLATFQGLVWLRWKLEASWLSLALVAAGCGTMIFDVAWAVSSVLEKEPQSASMSVLVIFLPGLILAVMGMRLAWKQ</sequence>
<keyword evidence="1" id="KW-0812">Transmembrane</keyword>
<accession>A0A1X7ARP9</accession>
<evidence type="ECO:0000256" key="1">
    <source>
        <dbReference type="SAM" id="Phobius"/>
    </source>
</evidence>
<evidence type="ECO:0000313" key="3">
    <source>
        <dbReference type="Proteomes" id="UP000196573"/>
    </source>
</evidence>
<proteinExistence type="predicted"/>
<dbReference type="Proteomes" id="UP000196573">
    <property type="component" value="Unassembled WGS sequence"/>
</dbReference>
<reference evidence="2 3" key="1">
    <citation type="submission" date="2017-03" db="EMBL/GenBank/DDBJ databases">
        <authorList>
            <person name="Afonso C.L."/>
            <person name="Miller P.J."/>
            <person name="Scott M.A."/>
            <person name="Spackman E."/>
            <person name="Goraichik I."/>
            <person name="Dimitrov K.M."/>
            <person name="Suarez D.L."/>
            <person name="Swayne D.E."/>
        </authorList>
    </citation>
    <scope>NUCLEOTIDE SEQUENCE [LARGE SCALE GENOMIC DNA]</scope>
    <source>
        <strain evidence="2">SB41UT1</strain>
    </source>
</reference>
<dbReference type="EMBL" id="FWPT01000016">
    <property type="protein sequence ID" value="SMA50760.1"/>
    <property type="molecule type" value="Genomic_DNA"/>
</dbReference>
<gene>
    <name evidence="2" type="ORF">EHSB41UT_04577</name>
</gene>
<keyword evidence="3" id="KW-1185">Reference proteome</keyword>
<name>A0A1X7ARP9_9GAMM</name>
<dbReference type="OrthoDB" id="6202695at2"/>
<feature type="transmembrane region" description="Helical" evidence="1">
    <location>
        <begin position="12"/>
        <end position="31"/>
    </location>
</feature>
<dbReference type="AlphaFoldDB" id="A0A1X7ARP9"/>
<keyword evidence="1" id="KW-0472">Membrane</keyword>
<protein>
    <submittedName>
        <fullName evidence="2">Uncharacterized protein</fullName>
    </submittedName>
</protein>
<evidence type="ECO:0000313" key="2">
    <source>
        <dbReference type="EMBL" id="SMA50760.1"/>
    </source>
</evidence>
<dbReference type="RefSeq" id="WP_133060639.1">
    <property type="nucleotide sequence ID" value="NZ_CBCSCN010000018.1"/>
</dbReference>